<dbReference type="AlphaFoldDB" id="A0A822Z197"/>
<name>A0A822Z197_NELNU</name>
<protein>
    <submittedName>
        <fullName evidence="2">Uncharacterized protein</fullName>
    </submittedName>
</protein>
<evidence type="ECO:0000313" key="2">
    <source>
        <dbReference type="EMBL" id="DAD37225.1"/>
    </source>
</evidence>
<sequence length="112" mass="12741">MISCKGGEPDSEEPRISPKDQYETTCIISQYKSLNEDNWGGKLGKLDLNFFTDVKRVIGDQMDGISLKQLTEISAVPWLLDQGHPILDHHHTNIHAHGVPWLHTKLNQLLRM</sequence>
<evidence type="ECO:0000313" key="3">
    <source>
        <dbReference type="Proteomes" id="UP000607653"/>
    </source>
</evidence>
<accession>A0A822Z197</accession>
<evidence type="ECO:0000256" key="1">
    <source>
        <dbReference type="SAM" id="MobiDB-lite"/>
    </source>
</evidence>
<gene>
    <name evidence="2" type="ORF">HUJ06_007866</name>
</gene>
<feature type="region of interest" description="Disordered" evidence="1">
    <location>
        <begin position="1"/>
        <end position="20"/>
    </location>
</feature>
<reference evidence="2 3" key="1">
    <citation type="journal article" date="2020" name="Mol. Biol. Evol.">
        <title>Distinct Expression and Methylation Patterns for Genes with Different Fates following a Single Whole-Genome Duplication in Flowering Plants.</title>
        <authorList>
            <person name="Shi T."/>
            <person name="Rahmani R.S."/>
            <person name="Gugger P.F."/>
            <person name="Wang M."/>
            <person name="Li H."/>
            <person name="Zhang Y."/>
            <person name="Li Z."/>
            <person name="Wang Q."/>
            <person name="Van de Peer Y."/>
            <person name="Marchal K."/>
            <person name="Chen J."/>
        </authorList>
    </citation>
    <scope>NUCLEOTIDE SEQUENCE [LARGE SCALE GENOMIC DNA]</scope>
    <source>
        <tissue evidence="2">Leaf</tissue>
    </source>
</reference>
<dbReference type="EMBL" id="DUZY01000004">
    <property type="protein sequence ID" value="DAD37225.1"/>
    <property type="molecule type" value="Genomic_DNA"/>
</dbReference>
<keyword evidence="3" id="KW-1185">Reference proteome</keyword>
<comment type="caution">
    <text evidence="2">The sequence shown here is derived from an EMBL/GenBank/DDBJ whole genome shotgun (WGS) entry which is preliminary data.</text>
</comment>
<proteinExistence type="predicted"/>
<organism evidence="2 3">
    <name type="scientific">Nelumbo nucifera</name>
    <name type="common">Sacred lotus</name>
    <dbReference type="NCBI Taxonomy" id="4432"/>
    <lineage>
        <taxon>Eukaryota</taxon>
        <taxon>Viridiplantae</taxon>
        <taxon>Streptophyta</taxon>
        <taxon>Embryophyta</taxon>
        <taxon>Tracheophyta</taxon>
        <taxon>Spermatophyta</taxon>
        <taxon>Magnoliopsida</taxon>
        <taxon>Proteales</taxon>
        <taxon>Nelumbonaceae</taxon>
        <taxon>Nelumbo</taxon>
    </lineage>
</organism>
<dbReference type="Proteomes" id="UP000607653">
    <property type="component" value="Unassembled WGS sequence"/>
</dbReference>